<feature type="domain" description="Glycosyltransferase subfamily 4-like N-terminal" evidence="2">
    <location>
        <begin position="14"/>
        <end position="180"/>
    </location>
</feature>
<name>A0A9D7HLI1_9PROT</name>
<dbReference type="PANTHER" id="PTHR45947">
    <property type="entry name" value="SULFOQUINOVOSYL TRANSFERASE SQD2"/>
    <property type="match status" value="1"/>
</dbReference>
<dbReference type="Gene3D" id="3.40.50.2000">
    <property type="entry name" value="Glycogen Phosphorylase B"/>
    <property type="match status" value="2"/>
</dbReference>
<accession>A0A9D7HLI1</accession>
<dbReference type="SUPFAM" id="SSF53756">
    <property type="entry name" value="UDP-Glycosyltransferase/glycogen phosphorylase"/>
    <property type="match status" value="1"/>
</dbReference>
<dbReference type="InterPro" id="IPR028098">
    <property type="entry name" value="Glyco_trans_4-like_N"/>
</dbReference>
<proteinExistence type="predicted"/>
<dbReference type="InterPro" id="IPR001296">
    <property type="entry name" value="Glyco_trans_1"/>
</dbReference>
<dbReference type="GO" id="GO:0016757">
    <property type="term" value="F:glycosyltransferase activity"/>
    <property type="evidence" value="ECO:0007669"/>
    <property type="project" value="InterPro"/>
</dbReference>
<reference evidence="3" key="1">
    <citation type="submission" date="2020-10" db="EMBL/GenBank/DDBJ databases">
        <title>Connecting structure to function with the recovery of over 1000 high-quality activated sludge metagenome-assembled genomes encoding full-length rRNA genes using long-read sequencing.</title>
        <authorList>
            <person name="Singleton C.M."/>
            <person name="Petriglieri F."/>
            <person name="Kristensen J.M."/>
            <person name="Kirkegaard R.H."/>
            <person name="Michaelsen T.Y."/>
            <person name="Andersen M.H."/>
            <person name="Karst S.M."/>
            <person name="Dueholm M.S."/>
            <person name="Nielsen P.H."/>
            <person name="Albertsen M."/>
        </authorList>
    </citation>
    <scope>NUCLEOTIDE SEQUENCE</scope>
    <source>
        <strain evidence="3">Bjer_18-Q3-R1-45_BAT3C.347</strain>
    </source>
</reference>
<evidence type="ECO:0000259" key="2">
    <source>
        <dbReference type="Pfam" id="PF13439"/>
    </source>
</evidence>
<dbReference type="EMBL" id="JADJEV010000003">
    <property type="protein sequence ID" value="MBK6972713.1"/>
    <property type="molecule type" value="Genomic_DNA"/>
</dbReference>
<protein>
    <submittedName>
        <fullName evidence="3">Glycosyltransferase</fullName>
    </submittedName>
</protein>
<sequence>MKVLMVSDVALPRVNGVSTAIATYRNRLDSYGIETRLIAPRYGDEPQEASTTRLPGWRLPFDPEDRLVPPLRMRRAVCEAASNADLIHIQTPFSAHYAAMAAARRFNLPVVATYHTLFEEYLHLYAHALPERATRALARAVSRAQCNALSATIVPSSAMAQRLRDYRITTPLHVLPTGVPLMHFTVVDRAASRARFRARHGIPNDSPLALFVGRIAHEKNLEFLIEALGHAHGVVPELMLLIAGDGPAADRLREVARASGRTDRIRFLGYLDREAGLPECYAAADLFAFASRTETQGLVLVEAMAVGLPVVALAEMGTRDLLATGHGALVPPDDVAAFGAAMARLATDHALRERLGEEARALAREWSDLTLTSRLATLYREIESSHRRAFQRQVSWS</sequence>
<dbReference type="Proteomes" id="UP000807785">
    <property type="component" value="Unassembled WGS sequence"/>
</dbReference>
<dbReference type="Pfam" id="PF13439">
    <property type="entry name" value="Glyco_transf_4"/>
    <property type="match status" value="1"/>
</dbReference>
<feature type="domain" description="Glycosyl transferase family 1" evidence="1">
    <location>
        <begin position="193"/>
        <end position="360"/>
    </location>
</feature>
<dbReference type="PANTHER" id="PTHR45947:SF3">
    <property type="entry name" value="SULFOQUINOVOSYL TRANSFERASE SQD2"/>
    <property type="match status" value="1"/>
</dbReference>
<gene>
    <name evidence="3" type="ORF">IPH26_07065</name>
</gene>
<evidence type="ECO:0000259" key="1">
    <source>
        <dbReference type="Pfam" id="PF00534"/>
    </source>
</evidence>
<evidence type="ECO:0000313" key="3">
    <source>
        <dbReference type="EMBL" id="MBK6972713.1"/>
    </source>
</evidence>
<dbReference type="InterPro" id="IPR050194">
    <property type="entry name" value="Glycosyltransferase_grp1"/>
</dbReference>
<dbReference type="Pfam" id="PF00534">
    <property type="entry name" value="Glycos_transf_1"/>
    <property type="match status" value="1"/>
</dbReference>
<evidence type="ECO:0000313" key="4">
    <source>
        <dbReference type="Proteomes" id="UP000807785"/>
    </source>
</evidence>
<comment type="caution">
    <text evidence="3">The sequence shown here is derived from an EMBL/GenBank/DDBJ whole genome shotgun (WGS) entry which is preliminary data.</text>
</comment>
<organism evidence="3 4">
    <name type="scientific">Candidatus Methylophosphatis roskildensis</name>
    <dbReference type="NCBI Taxonomy" id="2899263"/>
    <lineage>
        <taxon>Bacteria</taxon>
        <taxon>Pseudomonadati</taxon>
        <taxon>Pseudomonadota</taxon>
        <taxon>Betaproteobacteria</taxon>
        <taxon>Nitrosomonadales</taxon>
        <taxon>Sterolibacteriaceae</taxon>
        <taxon>Candidatus Methylophosphatis</taxon>
    </lineage>
</organism>
<dbReference type="AlphaFoldDB" id="A0A9D7HLI1"/>